<name>A0AAD1XWQ2_EUPCR</name>
<evidence type="ECO:0000313" key="1">
    <source>
        <dbReference type="EMBL" id="CAI2380490.1"/>
    </source>
</evidence>
<evidence type="ECO:0000313" key="2">
    <source>
        <dbReference type="Proteomes" id="UP001295684"/>
    </source>
</evidence>
<accession>A0AAD1XWQ2</accession>
<comment type="caution">
    <text evidence="1">The sequence shown here is derived from an EMBL/GenBank/DDBJ whole genome shotgun (WGS) entry which is preliminary data.</text>
</comment>
<reference evidence="1" key="1">
    <citation type="submission" date="2023-07" db="EMBL/GenBank/DDBJ databases">
        <authorList>
            <consortium name="AG Swart"/>
            <person name="Singh M."/>
            <person name="Singh A."/>
            <person name="Seah K."/>
            <person name="Emmerich C."/>
        </authorList>
    </citation>
    <scope>NUCLEOTIDE SEQUENCE</scope>
    <source>
        <strain evidence="1">DP1</strain>
    </source>
</reference>
<proteinExistence type="predicted"/>
<sequence length="138" mass="16097">MERKNFATLNLTEEERKLINSRAPLLTNMAFNSNLLFGKAKLSTNDIIQMTLDNDIIKYVRELNKCVEKGDNQALSCIMRLNCPYSLARYAQCTVKYPQGMENLCMNYKQDIERCYQRPIRNATLSIYSDLINSRHIF</sequence>
<dbReference type="EMBL" id="CAMPGE010022453">
    <property type="protein sequence ID" value="CAI2380490.1"/>
    <property type="molecule type" value="Genomic_DNA"/>
</dbReference>
<gene>
    <name evidence="1" type="ORF">ECRASSUSDP1_LOCUS21925</name>
</gene>
<organism evidence="1 2">
    <name type="scientific">Euplotes crassus</name>
    <dbReference type="NCBI Taxonomy" id="5936"/>
    <lineage>
        <taxon>Eukaryota</taxon>
        <taxon>Sar</taxon>
        <taxon>Alveolata</taxon>
        <taxon>Ciliophora</taxon>
        <taxon>Intramacronucleata</taxon>
        <taxon>Spirotrichea</taxon>
        <taxon>Hypotrichia</taxon>
        <taxon>Euplotida</taxon>
        <taxon>Euplotidae</taxon>
        <taxon>Moneuplotes</taxon>
    </lineage>
</organism>
<keyword evidence="2" id="KW-1185">Reference proteome</keyword>
<dbReference type="Proteomes" id="UP001295684">
    <property type="component" value="Unassembled WGS sequence"/>
</dbReference>
<protein>
    <submittedName>
        <fullName evidence="1">Uncharacterized protein</fullName>
    </submittedName>
</protein>
<dbReference type="AlphaFoldDB" id="A0AAD1XWQ2"/>